<accession>A0A382P450</accession>
<name>A0A382P450_9ZZZZ</name>
<feature type="non-terminal residue" evidence="1">
    <location>
        <position position="1"/>
    </location>
</feature>
<evidence type="ECO:0000313" key="1">
    <source>
        <dbReference type="EMBL" id="SVC67365.1"/>
    </source>
</evidence>
<gene>
    <name evidence="1" type="ORF">METZ01_LOCUS320219</name>
</gene>
<protein>
    <submittedName>
        <fullName evidence="1">Uncharacterized protein</fullName>
    </submittedName>
</protein>
<proteinExistence type="predicted"/>
<organism evidence="1">
    <name type="scientific">marine metagenome</name>
    <dbReference type="NCBI Taxonomy" id="408172"/>
    <lineage>
        <taxon>unclassified sequences</taxon>
        <taxon>metagenomes</taxon>
        <taxon>ecological metagenomes</taxon>
    </lineage>
</organism>
<reference evidence="1" key="1">
    <citation type="submission" date="2018-05" db="EMBL/GenBank/DDBJ databases">
        <authorList>
            <person name="Lanie J.A."/>
            <person name="Ng W.-L."/>
            <person name="Kazmierczak K.M."/>
            <person name="Andrzejewski T.M."/>
            <person name="Davidsen T.M."/>
            <person name="Wayne K.J."/>
            <person name="Tettelin H."/>
            <person name="Glass J.I."/>
            <person name="Rusch D."/>
            <person name="Podicherti R."/>
            <person name="Tsui H.-C.T."/>
            <person name="Winkler M.E."/>
        </authorList>
    </citation>
    <scope>NUCLEOTIDE SEQUENCE</scope>
</reference>
<dbReference type="AlphaFoldDB" id="A0A382P450"/>
<sequence length="50" mass="5321">VPTLRQDRLAGQRDRPGLLSDPLLGMILSGVAVCDGRHLSPELIAEIEAA</sequence>
<dbReference type="EMBL" id="UINC01104314">
    <property type="protein sequence ID" value="SVC67365.1"/>
    <property type="molecule type" value="Genomic_DNA"/>
</dbReference>